<feature type="transmembrane region" description="Helical" evidence="2">
    <location>
        <begin position="483"/>
        <end position="506"/>
    </location>
</feature>
<keyword evidence="1" id="KW-0175">Coiled coil</keyword>
<dbReference type="AlphaFoldDB" id="A0A2R4C5E8"/>
<keyword evidence="2" id="KW-0812">Transmembrane</keyword>
<reference evidence="3 4" key="1">
    <citation type="submission" date="2018-03" db="EMBL/GenBank/DDBJ databases">
        <title>Massilia armeniaca sp. nov., isolated from desert soil.</title>
        <authorList>
            <person name="Huang H."/>
            <person name="Ren M."/>
        </authorList>
    </citation>
    <scope>NUCLEOTIDE SEQUENCE [LARGE SCALE GENOMIC DNA]</scope>
    <source>
        <strain evidence="3 4">ZMN-3</strain>
    </source>
</reference>
<dbReference type="NCBIfam" id="TIGR03007">
    <property type="entry name" value="pepcterm_ChnLen"/>
    <property type="match status" value="1"/>
</dbReference>
<organism evidence="3 4">
    <name type="scientific">Pseudoduganella armeniaca</name>
    <dbReference type="NCBI Taxonomy" id="2072590"/>
    <lineage>
        <taxon>Bacteria</taxon>
        <taxon>Pseudomonadati</taxon>
        <taxon>Pseudomonadota</taxon>
        <taxon>Betaproteobacteria</taxon>
        <taxon>Burkholderiales</taxon>
        <taxon>Oxalobacteraceae</taxon>
        <taxon>Telluria group</taxon>
        <taxon>Pseudoduganella</taxon>
    </lineage>
</organism>
<dbReference type="PANTHER" id="PTHR32309">
    <property type="entry name" value="TYROSINE-PROTEIN KINASE"/>
    <property type="match status" value="1"/>
</dbReference>
<evidence type="ECO:0000256" key="2">
    <source>
        <dbReference type="SAM" id="Phobius"/>
    </source>
</evidence>
<feature type="coiled-coil region" evidence="1">
    <location>
        <begin position="285"/>
        <end position="384"/>
    </location>
</feature>
<dbReference type="Proteomes" id="UP000240505">
    <property type="component" value="Chromosome"/>
</dbReference>
<evidence type="ECO:0000313" key="4">
    <source>
        <dbReference type="Proteomes" id="UP000240505"/>
    </source>
</evidence>
<accession>A0A2R4C5E8</accession>
<evidence type="ECO:0000313" key="3">
    <source>
        <dbReference type="EMBL" id="AVR94768.1"/>
    </source>
</evidence>
<feature type="transmembrane region" description="Helical" evidence="2">
    <location>
        <begin position="20"/>
        <end position="38"/>
    </location>
</feature>
<feature type="coiled-coil region" evidence="1">
    <location>
        <begin position="211"/>
        <end position="238"/>
    </location>
</feature>
<feature type="transmembrane region" description="Helical" evidence="2">
    <location>
        <begin position="423"/>
        <end position="442"/>
    </location>
</feature>
<dbReference type="OrthoDB" id="9795292at2"/>
<gene>
    <name evidence="3" type="ORF">C9I28_02795</name>
</gene>
<evidence type="ECO:0000256" key="1">
    <source>
        <dbReference type="SAM" id="Coils"/>
    </source>
</evidence>
<dbReference type="InterPro" id="IPR050445">
    <property type="entry name" value="Bact_polysacc_biosynth/exp"/>
</dbReference>
<keyword evidence="2" id="KW-1133">Transmembrane helix</keyword>
<dbReference type="GO" id="GO:0004713">
    <property type="term" value="F:protein tyrosine kinase activity"/>
    <property type="evidence" value="ECO:0007669"/>
    <property type="project" value="TreeGrafter"/>
</dbReference>
<dbReference type="EMBL" id="CP028324">
    <property type="protein sequence ID" value="AVR94768.1"/>
    <property type="molecule type" value="Genomic_DNA"/>
</dbReference>
<dbReference type="KEGG" id="masz:C9I28_02795"/>
<proteinExistence type="predicted"/>
<dbReference type="InterPro" id="IPR014345">
    <property type="entry name" value="XrtA_polysacc_chain"/>
</dbReference>
<dbReference type="PANTHER" id="PTHR32309:SF13">
    <property type="entry name" value="FERRIC ENTEROBACTIN TRANSPORT PROTEIN FEPE"/>
    <property type="match status" value="1"/>
</dbReference>
<keyword evidence="4" id="KW-1185">Reference proteome</keyword>
<keyword evidence="2" id="KW-0472">Membrane</keyword>
<name>A0A2R4C5E8_9BURK</name>
<sequence length="509" mass="57153">MAELMALLLTFLKAIGKYRWYAVAISWLVAVTGWFVVYRMPNDYQASARVYVDTQSILKPLLSSMTTLPNTEQQVTFMRRTLISRPNVERLIRMVDLDIKTRSVKEHEKLVDDLMKDIKVIGTERDDIYTISYSNPNPKLGKDIVQSLLTIFVEGSFGGKKQDSEKAVQFIDDQIRMYEGKLAAGENALKDFKIRHMGMLPRQGSDYTSAYGELNEKLNQARLELLEAEQARNAIKRQIAGEDMAPVTETAEKAVVNPEIDGRISTIQKQLDQLRLQFTEEHPDIVSAKRLIGQLEARKKEEAKKNRSTDPGANYSPMLQQMNVQLSVEEARIASLKARVGEYSGRLAAMRSLSNQAPEVEAQLAQLNRDYAVNKDNYEKLVQRREAAKLSGDLSTATDMMTFRVIDPPAVPSTPAGPDRPRLYSLVLAVAMVAGLGTALLLSQIRPTFLSQHSLRETTGLPILGSIGMNWTEQQKVRRRRRLYAFGVAVASLFTAYGGVLAFTVFRQA</sequence>
<dbReference type="GO" id="GO:0005886">
    <property type="term" value="C:plasma membrane"/>
    <property type="evidence" value="ECO:0007669"/>
    <property type="project" value="TreeGrafter"/>
</dbReference>
<protein>
    <submittedName>
        <fullName evidence="3">Chain length-determining protein</fullName>
    </submittedName>
</protein>